<feature type="transmembrane region" description="Helical" evidence="2">
    <location>
        <begin position="109"/>
        <end position="134"/>
    </location>
</feature>
<evidence type="ECO:0000256" key="1">
    <source>
        <dbReference type="SAM" id="MobiDB-lite"/>
    </source>
</evidence>
<feature type="transmembrane region" description="Helical" evidence="2">
    <location>
        <begin position="228"/>
        <end position="253"/>
    </location>
</feature>
<gene>
    <name evidence="3" type="ORF">H9812_05515</name>
</gene>
<dbReference type="Proteomes" id="UP000824044">
    <property type="component" value="Unassembled WGS sequence"/>
</dbReference>
<feature type="transmembrane region" description="Helical" evidence="2">
    <location>
        <begin position="155"/>
        <end position="173"/>
    </location>
</feature>
<dbReference type="EMBL" id="DXBS01000108">
    <property type="protein sequence ID" value="HIZ24908.1"/>
    <property type="molecule type" value="Genomic_DNA"/>
</dbReference>
<name>A0A9D2DXJ9_9FIRM</name>
<feature type="region of interest" description="Disordered" evidence="1">
    <location>
        <begin position="383"/>
        <end position="437"/>
    </location>
</feature>
<reference evidence="3" key="2">
    <citation type="submission" date="2021-04" db="EMBL/GenBank/DDBJ databases">
        <authorList>
            <person name="Gilroy R."/>
        </authorList>
    </citation>
    <scope>NUCLEOTIDE SEQUENCE</scope>
    <source>
        <strain evidence="3">CHK33-5263</strain>
    </source>
</reference>
<feature type="compositionally biased region" description="Basic and acidic residues" evidence="1">
    <location>
        <begin position="383"/>
        <end position="420"/>
    </location>
</feature>
<feature type="compositionally biased region" description="Basic residues" evidence="1">
    <location>
        <begin position="421"/>
        <end position="437"/>
    </location>
</feature>
<feature type="transmembrane region" description="Helical" evidence="2">
    <location>
        <begin position="48"/>
        <end position="71"/>
    </location>
</feature>
<keyword evidence="2" id="KW-0472">Membrane</keyword>
<keyword evidence="2" id="KW-1133">Transmembrane helix</keyword>
<evidence type="ECO:0000313" key="3">
    <source>
        <dbReference type="EMBL" id="HIZ24908.1"/>
    </source>
</evidence>
<proteinExistence type="predicted"/>
<evidence type="ECO:0000256" key="2">
    <source>
        <dbReference type="SAM" id="Phobius"/>
    </source>
</evidence>
<evidence type="ECO:0000313" key="4">
    <source>
        <dbReference type="Proteomes" id="UP000824044"/>
    </source>
</evidence>
<feature type="transmembrane region" description="Helical" evidence="2">
    <location>
        <begin position="259"/>
        <end position="286"/>
    </location>
</feature>
<evidence type="ECO:0008006" key="5">
    <source>
        <dbReference type="Google" id="ProtNLM"/>
    </source>
</evidence>
<sequence>MADKEKRGGLVARWLIGKERSEDYARSTLPTSRWALFWDILKGRFGKLVLVNLFMVVTFLPVVAVIVLRVLDIGANGAVGPYAGGLGVGYPVLPDLVGYAENIVFYSDLVWFGLLIPAAAIAAIGIAGGGYIIRNLIWTEGIFVANDFLRGIRRNYWNVLEAVLVFSVLLFLARTMGNMADMLIALGVGNSGWLIASKVVGYVIVAFAVLLMFWMISLGISYKQGPLALFRNAVVMTVGTFPQTIFFAILATWPIFLTLFGGTILTALGIILMLLIGISYMLLVWLDYSQWAFDKFVNPNMGYATGRGLYNKDKQGKSEQAASPSMESAAMREYRRQIVAMGKSKLVCRPIKPIDDDLEVYQLPDSFSREDLQRLRDSKTAIEEDTKAYEDEHKDDERYVEYNRQFEERERALQEEDTGGKKKKKKAPKPPKMLNKR</sequence>
<feature type="transmembrane region" description="Helical" evidence="2">
    <location>
        <begin position="193"/>
        <end position="216"/>
    </location>
</feature>
<keyword evidence="2" id="KW-0812">Transmembrane</keyword>
<protein>
    <recommendedName>
        <fullName evidence="5">Transmembrane protein</fullName>
    </recommendedName>
</protein>
<reference evidence="3" key="1">
    <citation type="journal article" date="2021" name="PeerJ">
        <title>Extensive microbial diversity within the chicken gut microbiome revealed by metagenomics and culture.</title>
        <authorList>
            <person name="Gilroy R."/>
            <person name="Ravi A."/>
            <person name="Getino M."/>
            <person name="Pursley I."/>
            <person name="Horton D.L."/>
            <person name="Alikhan N.F."/>
            <person name="Baker D."/>
            <person name="Gharbi K."/>
            <person name="Hall N."/>
            <person name="Watson M."/>
            <person name="Adriaenssens E.M."/>
            <person name="Foster-Nyarko E."/>
            <person name="Jarju S."/>
            <person name="Secka A."/>
            <person name="Antonio M."/>
            <person name="Oren A."/>
            <person name="Chaudhuri R.R."/>
            <person name="La Ragione R."/>
            <person name="Hildebrand F."/>
            <person name="Pallen M.J."/>
        </authorList>
    </citation>
    <scope>NUCLEOTIDE SEQUENCE</scope>
    <source>
        <strain evidence="3">CHK33-5263</strain>
    </source>
</reference>
<dbReference type="AlphaFoldDB" id="A0A9D2DXJ9"/>
<organism evidence="3 4">
    <name type="scientific">Candidatus Gallimonas intestinigallinarum</name>
    <dbReference type="NCBI Taxonomy" id="2838604"/>
    <lineage>
        <taxon>Bacteria</taxon>
        <taxon>Bacillati</taxon>
        <taxon>Bacillota</taxon>
        <taxon>Clostridia</taxon>
        <taxon>Candidatus Gallimonas</taxon>
    </lineage>
</organism>
<comment type="caution">
    <text evidence="3">The sequence shown here is derived from an EMBL/GenBank/DDBJ whole genome shotgun (WGS) entry which is preliminary data.</text>
</comment>
<accession>A0A9D2DXJ9</accession>